<evidence type="ECO:0000313" key="2">
    <source>
        <dbReference type="EMBL" id="KAK3752503.1"/>
    </source>
</evidence>
<reference evidence="2" key="1">
    <citation type="journal article" date="2023" name="G3 (Bethesda)">
        <title>A reference genome for the long-term kleptoplast-retaining sea slug Elysia crispata morphotype clarki.</title>
        <authorList>
            <person name="Eastman K.E."/>
            <person name="Pendleton A.L."/>
            <person name="Shaikh M.A."/>
            <person name="Suttiyut T."/>
            <person name="Ogas R."/>
            <person name="Tomko P."/>
            <person name="Gavelis G."/>
            <person name="Widhalm J.R."/>
            <person name="Wisecaver J.H."/>
        </authorList>
    </citation>
    <scope>NUCLEOTIDE SEQUENCE</scope>
    <source>
        <strain evidence="2">ECLA1</strain>
    </source>
</reference>
<dbReference type="EMBL" id="JAWDGP010005762">
    <property type="protein sequence ID" value="KAK3752503.1"/>
    <property type="molecule type" value="Genomic_DNA"/>
</dbReference>
<feature type="region of interest" description="Disordered" evidence="1">
    <location>
        <begin position="42"/>
        <end position="116"/>
    </location>
</feature>
<evidence type="ECO:0000313" key="3">
    <source>
        <dbReference type="Proteomes" id="UP001283361"/>
    </source>
</evidence>
<feature type="compositionally biased region" description="Polar residues" evidence="1">
    <location>
        <begin position="100"/>
        <end position="116"/>
    </location>
</feature>
<sequence>MFEAKAAKHCFGHQLSVVAGLDSDCIPAVAVQSASTIADKPDSAASETSVTNGLLRGNLRPGHKRLGSGGKSSGASGAIPGNIKVERGGKDKPHSEMKTNGHQKSQFGQNTKRQISTQSDYEAPYNKHGQHADRTTKSHKINSEIKLDPVKTPGYRQKAPVVSRQMAAADNKVAIFNGTREKGALGKGFPKSAESERLGAKHKFRTGTPPYYKYVYMDNYSHN</sequence>
<gene>
    <name evidence="2" type="ORF">RRG08_032793</name>
</gene>
<feature type="compositionally biased region" description="Basic and acidic residues" evidence="1">
    <location>
        <begin position="84"/>
        <end position="99"/>
    </location>
</feature>
<name>A0AAE0YNK9_9GAST</name>
<comment type="caution">
    <text evidence="2">The sequence shown here is derived from an EMBL/GenBank/DDBJ whole genome shotgun (WGS) entry which is preliminary data.</text>
</comment>
<organism evidence="2 3">
    <name type="scientific">Elysia crispata</name>
    <name type="common">lettuce slug</name>
    <dbReference type="NCBI Taxonomy" id="231223"/>
    <lineage>
        <taxon>Eukaryota</taxon>
        <taxon>Metazoa</taxon>
        <taxon>Spiralia</taxon>
        <taxon>Lophotrochozoa</taxon>
        <taxon>Mollusca</taxon>
        <taxon>Gastropoda</taxon>
        <taxon>Heterobranchia</taxon>
        <taxon>Euthyneura</taxon>
        <taxon>Panpulmonata</taxon>
        <taxon>Sacoglossa</taxon>
        <taxon>Placobranchoidea</taxon>
        <taxon>Plakobranchidae</taxon>
        <taxon>Elysia</taxon>
    </lineage>
</organism>
<protein>
    <submittedName>
        <fullName evidence="2">Uncharacterized protein</fullName>
    </submittedName>
</protein>
<dbReference type="AlphaFoldDB" id="A0AAE0YNK9"/>
<keyword evidence="3" id="KW-1185">Reference proteome</keyword>
<proteinExistence type="predicted"/>
<accession>A0AAE0YNK9</accession>
<evidence type="ECO:0000256" key="1">
    <source>
        <dbReference type="SAM" id="MobiDB-lite"/>
    </source>
</evidence>
<dbReference type="Proteomes" id="UP001283361">
    <property type="component" value="Unassembled WGS sequence"/>
</dbReference>